<dbReference type="Pfam" id="PF15469">
    <property type="entry name" value="Sec5"/>
    <property type="match status" value="1"/>
</dbReference>
<evidence type="ECO:0000256" key="3">
    <source>
        <dbReference type="ARBA" id="ARBA00022483"/>
    </source>
</evidence>
<evidence type="ECO:0000313" key="7">
    <source>
        <dbReference type="EMBL" id="EAN92537.1"/>
    </source>
</evidence>
<dbReference type="Proteomes" id="UP000002296">
    <property type="component" value="Unassembled WGS sequence"/>
</dbReference>
<keyword evidence="5" id="KW-0812">Transmembrane</keyword>
<keyword evidence="5" id="KW-1133">Transmembrane helix</keyword>
<dbReference type="PANTHER" id="PTHR13043:SF1">
    <property type="entry name" value="EXOCYST COMPLEX COMPONENT 2"/>
    <property type="match status" value="1"/>
</dbReference>
<feature type="compositionally biased region" description="Basic and acidic residues" evidence="4">
    <location>
        <begin position="561"/>
        <end position="570"/>
    </location>
</feature>
<dbReference type="PaxDb" id="353153-Q4DJ39"/>
<dbReference type="GO" id="GO:0000145">
    <property type="term" value="C:exocyst"/>
    <property type="evidence" value="ECO:0007669"/>
    <property type="project" value="InterPro"/>
</dbReference>
<keyword evidence="2" id="KW-0813">Transport</keyword>
<feature type="domain" description="Exocyst complex component EXOC2/Sec5 N-terminal" evidence="6">
    <location>
        <begin position="108"/>
        <end position="240"/>
    </location>
</feature>
<comment type="caution">
    <text evidence="7">The sequence shown here is derived from an EMBL/GenBank/DDBJ whole genome shotgun (WGS) entry which is preliminary data.</text>
</comment>
<evidence type="ECO:0000256" key="4">
    <source>
        <dbReference type="SAM" id="MobiDB-lite"/>
    </source>
</evidence>
<dbReference type="PANTHER" id="PTHR13043">
    <property type="entry name" value="EXOCYST COMPLEX COMPONENT SEC5"/>
    <property type="match status" value="1"/>
</dbReference>
<dbReference type="KEGG" id="tcr:511239.60"/>
<sequence>MDWGVLRNIYSLVHVCVCVFKRLSVRVCVWVWVLWYSCCYYVVIVAVVACLVGRRKSTMMGVPYFFIIFFFLLFLAIFFVAARQKEQKKKKRGGVMAGRAPDTEAALQLDPTSRTFDPKAYIRQAHVHATHVDIENTLLQTVGREVDFTEEALKELIRDNIGTFIGCKEAMDVMYANDTLLFTGEAIDPIADAFQTTLEAGEALVAPTVELFEELRSCRLTKEMLEKLMVVWNVPGVIYEYCGARVPQRRSDVQPSQRRGPHRRTKESDAGKSEDGSDAHSSSGRVEDKTSNVVRERGDITFSASEDVVMPRSVRGALEEFADSAEAYGNYILRPGEELIYWHGTPLARCPCSPQIPRSEGAAGGRSNYEAAVLSLRRAMIYLEENYDLENATVLGVEARDDTEEETEGVHSALKVQKKKQQQQQGGLTLTYQYALSLLRAALYLNEMMAQEIRHASAADTVLIEDTLSSMMDCAIAAVKLRHFCFTASNKLQLNATEAAALLGLRQELQDDKSIKEEDEEDVGESSVMTPTLGSFSATESNFSAEAVKVPPSSLSTEPSTRGHESEHQRKGNSKGSLLHPVEYYVHITRDQHTRMMENTALNISCEANEWQIKFMPSATAEENSSVRDNRNEPRRMWFGSFAATGDLFGTANDSFVQHNNAGFHTLDSLAFAEGSVTDRIKVGGFGVDEAESNEQQYADAILEAFRTPEGNFSRFTTFSIGQVEMSGVLECSAQQIAMCSASLLHQLMNCADIQIDISANAAAVDTFFGRLFAACMNHLELVVVSYWGGIAAAVHAGMFDFSLDPGSALYRMIHGPAVLGSNDEGEAASATAAKQPDASVNRNRHADDLPHLTYIPIVREGSPTLRQLSVALVRRGVKAAGEILYALFLSSVNRTLLRGFVRVMAAYRVSDVMGKNREDEEEHIELHAAILVEVILAQWEKAMTHVSDSVWRMKIVIGESCTSVTVASEEQAHEVGGLLEDLEQLRSSVFRCYTHGVGMLAKAYVTLLPSLRQTKPKMNLNKTVSARLSREFVSSVLVNKLLNLISVVIDRTAPFLQRFDEVYEGIDLFAAKAERDTEDDANQKHGHSTRVLRRKNKEDLEASAQLDTVTAFMAHRNSKMVLEHVEEQEEVLLALVTNIMLLFVDALHQSCQRASLSTGAAPETREVVHIDSLADALCLPAAVVPIVIGELVSPCILQVVASLKPDAKTSQEVEALLSRKEEHFRVDFISQVEDHCQLVVDAMLSMLLVTPQQRITREVRAPGFMMPMMDWQRVSVHTAGAVRPYIADSILLIVQAHEELQYLRQPLLAAAVTQRLVAHFALTFVTALTSDGNAFEVSLDCSANFLTHGILLMEAEARTILGVADTLADSVVRSSGVSAVIPELNVARELLRGTVTALQRQGNTVCEALAARKTQVQENDSHSGGISGARGGGETMTVQQREARCEEMVQSAMRRLRSVVQAIVTHVDDAKITAAFKPVVGSVTENVAERLAKRREGYRVAHAVRSQAEEKKVKVVKPVRDATAEAGTDKEKETTTAAAAPARPRQLTRRKTRQVTIKDKVESDVPMTPRGVEHASVLQRAAEQEERCLIALTEMPSNKGSELKDAADDSQPRVGAGAMERSVRRRRVTGNEKVTEPSATAVRGSRGAHGKRFKRTLAL</sequence>
<comment type="similarity">
    <text evidence="1">Belongs to the SEC5 family.</text>
</comment>
<feature type="region of interest" description="Disordered" evidence="4">
    <location>
        <begin position="512"/>
        <end position="576"/>
    </location>
</feature>
<dbReference type="OMA" id="EHCQLAV"/>
<feature type="compositionally biased region" description="Basic and acidic residues" evidence="4">
    <location>
        <begin position="266"/>
        <end position="278"/>
    </location>
</feature>
<reference evidence="7 8" key="1">
    <citation type="journal article" date="2005" name="Science">
        <title>The genome sequence of Trypanosoma cruzi, etiologic agent of Chagas disease.</title>
        <authorList>
            <person name="El-Sayed N.M."/>
            <person name="Myler P.J."/>
            <person name="Bartholomeu D.C."/>
            <person name="Nilsson D."/>
            <person name="Aggarwal G."/>
            <person name="Tran A.N."/>
            <person name="Ghedin E."/>
            <person name="Worthey E.A."/>
            <person name="Delcher A.L."/>
            <person name="Blandin G."/>
            <person name="Westenberger S.J."/>
            <person name="Caler E."/>
            <person name="Cerqueira G.C."/>
            <person name="Branche C."/>
            <person name="Haas B."/>
            <person name="Anupama A."/>
            <person name="Arner E."/>
            <person name="Aslund L."/>
            <person name="Attipoe P."/>
            <person name="Bontempi E."/>
            <person name="Bringaud F."/>
            <person name="Burton P."/>
            <person name="Cadag E."/>
            <person name="Campbell D.A."/>
            <person name="Carrington M."/>
            <person name="Crabtree J."/>
            <person name="Darban H."/>
            <person name="da Silveira J.F."/>
            <person name="de Jong P."/>
            <person name="Edwards K."/>
            <person name="Englund P.T."/>
            <person name="Fazelina G."/>
            <person name="Feldblyum T."/>
            <person name="Ferella M."/>
            <person name="Frasch A.C."/>
            <person name="Gull K."/>
            <person name="Horn D."/>
            <person name="Hou L."/>
            <person name="Huang Y."/>
            <person name="Kindlund E."/>
            <person name="Klingbeil M."/>
            <person name="Kluge S."/>
            <person name="Koo H."/>
            <person name="Lacerda D."/>
            <person name="Levin M.J."/>
            <person name="Lorenzi H."/>
            <person name="Louie T."/>
            <person name="Machado C.R."/>
            <person name="McCulloch R."/>
            <person name="McKenna A."/>
            <person name="Mizuno Y."/>
            <person name="Mottram J.C."/>
            <person name="Nelson S."/>
            <person name="Ochaya S."/>
            <person name="Osoegawa K."/>
            <person name="Pai G."/>
            <person name="Parsons M."/>
            <person name="Pentony M."/>
            <person name="Pettersson U."/>
            <person name="Pop M."/>
            <person name="Ramirez J.L."/>
            <person name="Rinta J."/>
            <person name="Robertson L."/>
            <person name="Salzberg S.L."/>
            <person name="Sanchez D.O."/>
            <person name="Seyler A."/>
            <person name="Sharma R."/>
            <person name="Shetty J."/>
            <person name="Simpson A.J."/>
            <person name="Sisk E."/>
            <person name="Tammi M.T."/>
            <person name="Tarleton R."/>
            <person name="Teixeira S."/>
            <person name="Van Aken S."/>
            <person name="Vogt C."/>
            <person name="Ward P.N."/>
            <person name="Wickstead B."/>
            <person name="Wortman J."/>
            <person name="White O."/>
            <person name="Fraser C.M."/>
            <person name="Stuart K.D."/>
            <person name="Andersson B."/>
        </authorList>
    </citation>
    <scope>NUCLEOTIDE SEQUENCE [LARGE SCALE GENOMIC DNA]</scope>
    <source>
        <strain evidence="7 8">CL Brener</strain>
    </source>
</reference>
<dbReference type="InterPro" id="IPR039481">
    <property type="entry name" value="EXOC2/Sec5_N_dom"/>
</dbReference>
<organism evidence="7 8">
    <name type="scientific">Trypanosoma cruzi (strain CL Brener)</name>
    <dbReference type="NCBI Taxonomy" id="353153"/>
    <lineage>
        <taxon>Eukaryota</taxon>
        <taxon>Discoba</taxon>
        <taxon>Euglenozoa</taxon>
        <taxon>Kinetoplastea</taxon>
        <taxon>Metakinetoplastina</taxon>
        <taxon>Trypanosomatida</taxon>
        <taxon>Trypanosomatidae</taxon>
        <taxon>Trypanosoma</taxon>
        <taxon>Schizotrypanum</taxon>
    </lineage>
</organism>
<evidence type="ECO:0000313" key="8">
    <source>
        <dbReference type="Proteomes" id="UP000002296"/>
    </source>
</evidence>
<evidence type="ECO:0000256" key="5">
    <source>
        <dbReference type="SAM" id="Phobius"/>
    </source>
</evidence>
<protein>
    <recommendedName>
        <fullName evidence="6">Exocyst complex component EXOC2/Sec5 N-terminal domain-containing protein</fullName>
    </recommendedName>
</protein>
<evidence type="ECO:0000256" key="1">
    <source>
        <dbReference type="ARBA" id="ARBA00010578"/>
    </source>
</evidence>
<dbReference type="EMBL" id="AAHK01000427">
    <property type="protein sequence ID" value="EAN92537.1"/>
    <property type="molecule type" value="Genomic_DNA"/>
</dbReference>
<dbReference type="GO" id="GO:0006887">
    <property type="term" value="P:exocytosis"/>
    <property type="evidence" value="ECO:0007669"/>
    <property type="project" value="UniProtKB-KW"/>
</dbReference>
<feature type="region of interest" description="Disordered" evidence="4">
    <location>
        <begin position="249"/>
        <end position="294"/>
    </location>
</feature>
<dbReference type="eggNOG" id="ENOG502RDKA">
    <property type="taxonomic scope" value="Eukaryota"/>
</dbReference>
<keyword evidence="5" id="KW-0472">Membrane</keyword>
<dbReference type="AlphaFoldDB" id="Q4DJ39"/>
<dbReference type="InterPro" id="IPR029175">
    <property type="entry name" value="EXOC2/Sec5"/>
</dbReference>
<feature type="compositionally biased region" description="Basic residues" evidence="4">
    <location>
        <begin position="1647"/>
        <end position="1660"/>
    </location>
</feature>
<dbReference type="InParanoid" id="Q4DJ39"/>
<feature type="compositionally biased region" description="Basic and acidic residues" evidence="4">
    <location>
        <begin position="285"/>
        <end position="294"/>
    </location>
</feature>
<evidence type="ECO:0000256" key="2">
    <source>
        <dbReference type="ARBA" id="ARBA00022448"/>
    </source>
</evidence>
<keyword evidence="3" id="KW-0268">Exocytosis</keyword>
<evidence type="ECO:0000259" key="6">
    <source>
        <dbReference type="Pfam" id="PF15469"/>
    </source>
</evidence>
<feature type="compositionally biased region" description="Basic and acidic residues" evidence="4">
    <location>
        <begin position="1523"/>
        <end position="1535"/>
    </location>
</feature>
<gene>
    <name evidence="7" type="ORF">Tc00.1047053511239.60</name>
</gene>
<dbReference type="RefSeq" id="XP_814388.1">
    <property type="nucleotide sequence ID" value="XM_809295.1"/>
</dbReference>
<feature type="transmembrane region" description="Helical" evidence="5">
    <location>
        <begin position="29"/>
        <end position="52"/>
    </location>
</feature>
<feature type="region of interest" description="Disordered" evidence="4">
    <location>
        <begin position="1600"/>
        <end position="1660"/>
    </location>
</feature>
<feature type="compositionally biased region" description="Polar residues" evidence="4">
    <location>
        <begin position="529"/>
        <end position="544"/>
    </location>
</feature>
<proteinExistence type="inferred from homology"/>
<keyword evidence="8" id="KW-1185">Reference proteome</keyword>
<feature type="transmembrane region" description="Helical" evidence="5">
    <location>
        <begin position="64"/>
        <end position="82"/>
    </location>
</feature>
<feature type="compositionally biased region" description="Basic and acidic residues" evidence="4">
    <location>
        <begin position="1602"/>
        <end position="1612"/>
    </location>
</feature>
<feature type="region of interest" description="Disordered" evidence="4">
    <location>
        <begin position="1523"/>
        <end position="1552"/>
    </location>
</feature>
<dbReference type="GeneID" id="3545908"/>
<dbReference type="GO" id="GO:0006893">
    <property type="term" value="P:Golgi to plasma membrane transport"/>
    <property type="evidence" value="ECO:0007669"/>
    <property type="project" value="InterPro"/>
</dbReference>
<accession>Q4DJ39</accession>
<name>Q4DJ39_TRYCC</name>